<dbReference type="EMBL" id="AONG01000001">
    <property type="protein sequence ID" value="KIQ71387.1"/>
    <property type="molecule type" value="Genomic_DNA"/>
</dbReference>
<protein>
    <submittedName>
        <fullName evidence="2">Uncharacterized protein</fullName>
    </submittedName>
</protein>
<accession>A0A0D0QGJ0</accession>
<evidence type="ECO:0000256" key="1">
    <source>
        <dbReference type="SAM" id="MobiDB-lite"/>
    </source>
</evidence>
<dbReference type="AlphaFoldDB" id="A0A0D0QGJ0"/>
<organism evidence="2 3">
    <name type="scientific">Wenxinia marina DSM 24838</name>
    <dbReference type="NCBI Taxonomy" id="1123501"/>
    <lineage>
        <taxon>Bacteria</taxon>
        <taxon>Pseudomonadati</taxon>
        <taxon>Pseudomonadota</taxon>
        <taxon>Alphaproteobacteria</taxon>
        <taxon>Rhodobacterales</taxon>
        <taxon>Roseobacteraceae</taxon>
        <taxon>Wenxinia</taxon>
    </lineage>
</organism>
<proteinExistence type="predicted"/>
<sequence length="55" mass="6122">MDGSTLGDPTATEPGKGLSDGGFVRQRHRHAFDRWNPDRVIGEESGLTFENVFLF</sequence>
<gene>
    <name evidence="2" type="ORF">Wenmar_04098</name>
</gene>
<reference evidence="2 3" key="1">
    <citation type="submission" date="2013-01" db="EMBL/GenBank/DDBJ databases">
        <authorList>
            <person name="Fiebig A."/>
            <person name="Goeker M."/>
            <person name="Klenk H.-P.P."/>
        </authorList>
    </citation>
    <scope>NUCLEOTIDE SEQUENCE [LARGE SCALE GENOMIC DNA]</scope>
    <source>
        <strain evidence="2 3">DSM 24838</strain>
        <plasmid evidence="2 3">pWENMAR1</plasmid>
    </source>
</reference>
<geneLocation type="plasmid" evidence="2 3">
    <name>pWENMAR1</name>
</geneLocation>
<evidence type="ECO:0000313" key="3">
    <source>
        <dbReference type="Proteomes" id="UP000035100"/>
    </source>
</evidence>
<evidence type="ECO:0000313" key="2">
    <source>
        <dbReference type="EMBL" id="KIQ71387.1"/>
    </source>
</evidence>
<keyword evidence="3" id="KW-1185">Reference proteome</keyword>
<comment type="caution">
    <text evidence="2">The sequence shown here is derived from an EMBL/GenBank/DDBJ whole genome shotgun (WGS) entry which is preliminary data.</text>
</comment>
<keyword evidence="2" id="KW-0614">Plasmid</keyword>
<name>A0A0D0QGJ0_9RHOB</name>
<dbReference type="Proteomes" id="UP000035100">
    <property type="component" value="Plasmid pWENMAR1"/>
</dbReference>
<feature type="region of interest" description="Disordered" evidence="1">
    <location>
        <begin position="1"/>
        <end position="23"/>
    </location>
</feature>